<dbReference type="Gene3D" id="2.40.50.40">
    <property type="match status" value="2"/>
</dbReference>
<dbReference type="InterPro" id="IPR000953">
    <property type="entry name" value="Chromo/chromo_shadow_dom"/>
</dbReference>
<feature type="compositionally biased region" description="Low complexity" evidence="2">
    <location>
        <begin position="108"/>
        <end position="117"/>
    </location>
</feature>
<dbReference type="EMBL" id="MTYH01000051">
    <property type="protein sequence ID" value="PNP42299.1"/>
    <property type="molecule type" value="Genomic_DNA"/>
</dbReference>
<name>A0A2K0T9U7_9HYPO</name>
<evidence type="ECO:0000256" key="2">
    <source>
        <dbReference type="SAM" id="MobiDB-lite"/>
    </source>
</evidence>
<sequence length="289" mass="31792">MQSIMAAIPAVFTPGRATRSSPRNSLGPNSTVATQDSPRLKKNTPGSTRRRSFAKKLTDDQGMTPQSQDRDDSSLHAVSEETGASLQLEHDDMVPLSASTPRVRPSPGSATRGSATRSSKRSAAKATASPSGTPANAVRAGRISEILNRKDIGVPDTEEDAGGEEYSFKRFVGHRWAGNSIEIQVEWDTGETTWEPETNLHEDVPDTLFQYWREQGGRPSNPVDPEMYEVFAIRKHNGNRTKLMVEWVGYEPSEATWVSRKGVEETAKDIVDAYFESVKTTRGRGKKKA</sequence>
<comment type="caution">
    <text evidence="4">The sequence shown here is derived from an EMBL/GenBank/DDBJ whole genome shotgun (WGS) entry which is preliminary data.</text>
</comment>
<dbReference type="OrthoDB" id="433924at2759"/>
<gene>
    <name evidence="4" type="ORF">TGAMA5MH_05981</name>
</gene>
<organism evidence="4 5">
    <name type="scientific">Trichoderma gamsii</name>
    <dbReference type="NCBI Taxonomy" id="398673"/>
    <lineage>
        <taxon>Eukaryota</taxon>
        <taxon>Fungi</taxon>
        <taxon>Dikarya</taxon>
        <taxon>Ascomycota</taxon>
        <taxon>Pezizomycotina</taxon>
        <taxon>Sordariomycetes</taxon>
        <taxon>Hypocreomycetidae</taxon>
        <taxon>Hypocreales</taxon>
        <taxon>Hypocreaceae</taxon>
        <taxon>Trichoderma</taxon>
    </lineage>
</organism>
<dbReference type="CDD" id="cd00024">
    <property type="entry name" value="CD_CSD"/>
    <property type="match status" value="1"/>
</dbReference>
<feature type="domain" description="Chromo" evidence="3">
    <location>
        <begin position="223"/>
        <end position="286"/>
    </location>
</feature>
<dbReference type="InterPro" id="IPR016197">
    <property type="entry name" value="Chromo-like_dom_sf"/>
</dbReference>
<evidence type="ECO:0000313" key="5">
    <source>
        <dbReference type="Proteomes" id="UP000236546"/>
    </source>
</evidence>
<dbReference type="Proteomes" id="UP000236546">
    <property type="component" value="Unassembled WGS sequence"/>
</dbReference>
<feature type="compositionally biased region" description="Polar residues" evidence="2">
    <location>
        <begin position="18"/>
        <end position="37"/>
    </location>
</feature>
<feature type="region of interest" description="Disordered" evidence="2">
    <location>
        <begin position="1"/>
        <end position="140"/>
    </location>
</feature>
<dbReference type="AlphaFoldDB" id="A0A2K0T9U7"/>
<evidence type="ECO:0000259" key="3">
    <source>
        <dbReference type="PROSITE" id="PS50013"/>
    </source>
</evidence>
<dbReference type="SUPFAM" id="SSF54160">
    <property type="entry name" value="Chromo domain-like"/>
    <property type="match status" value="2"/>
</dbReference>
<dbReference type="PROSITE" id="PS50013">
    <property type="entry name" value="CHROMO_2"/>
    <property type="match status" value="1"/>
</dbReference>
<reference evidence="4 5" key="1">
    <citation type="submission" date="2017-02" db="EMBL/GenBank/DDBJ databases">
        <title>Genomes of Trichoderma spp. with biocontrol activity.</title>
        <authorList>
            <person name="Gardiner D."/>
            <person name="Kazan K."/>
            <person name="Vos C."/>
            <person name="Harvey P."/>
        </authorList>
    </citation>
    <scope>NUCLEOTIDE SEQUENCE [LARGE SCALE GENOMIC DNA]</scope>
    <source>
        <strain evidence="4 5">A5MH</strain>
    </source>
</reference>
<proteinExistence type="predicted"/>
<evidence type="ECO:0000313" key="4">
    <source>
        <dbReference type="EMBL" id="PNP42299.1"/>
    </source>
</evidence>
<dbReference type="GO" id="GO:0006338">
    <property type="term" value="P:chromatin remodeling"/>
    <property type="evidence" value="ECO:0007669"/>
    <property type="project" value="UniProtKB-ARBA"/>
</dbReference>
<protein>
    <recommendedName>
        <fullName evidence="3">Chromo domain-containing protein</fullName>
    </recommendedName>
</protein>
<comment type="subunit">
    <text evidence="1">Component of the NuA4 histone acetyltransferase complex.</text>
</comment>
<accession>A0A2K0T9U7</accession>
<evidence type="ECO:0000256" key="1">
    <source>
        <dbReference type="ARBA" id="ARBA00011353"/>
    </source>
</evidence>